<reference evidence="2" key="1">
    <citation type="journal article" date="2019" name="Int. J. Syst. Evol. Microbiol.">
        <title>The Global Catalogue of Microorganisms (GCM) 10K type strain sequencing project: providing services to taxonomists for standard genome sequencing and annotation.</title>
        <authorList>
            <consortium name="The Broad Institute Genomics Platform"/>
            <consortium name="The Broad Institute Genome Sequencing Center for Infectious Disease"/>
            <person name="Wu L."/>
            <person name="Ma J."/>
        </authorList>
    </citation>
    <scope>NUCLEOTIDE SEQUENCE [LARGE SCALE GENOMIC DNA]</scope>
    <source>
        <strain evidence="2">CCUG 62974</strain>
    </source>
</reference>
<gene>
    <name evidence="1" type="ORF">ACFQ08_07040</name>
</gene>
<evidence type="ECO:0008006" key="3">
    <source>
        <dbReference type="Google" id="ProtNLM"/>
    </source>
</evidence>
<name>A0ABW3DK93_9ACTN</name>
<organism evidence="1 2">
    <name type="scientific">Streptosporangium algeriense</name>
    <dbReference type="NCBI Taxonomy" id="1682748"/>
    <lineage>
        <taxon>Bacteria</taxon>
        <taxon>Bacillati</taxon>
        <taxon>Actinomycetota</taxon>
        <taxon>Actinomycetes</taxon>
        <taxon>Streptosporangiales</taxon>
        <taxon>Streptosporangiaceae</taxon>
        <taxon>Streptosporangium</taxon>
    </lineage>
</organism>
<keyword evidence="2" id="KW-1185">Reference proteome</keyword>
<dbReference type="Proteomes" id="UP001597024">
    <property type="component" value="Unassembled WGS sequence"/>
</dbReference>
<evidence type="ECO:0000313" key="1">
    <source>
        <dbReference type="EMBL" id="MFD0884306.1"/>
    </source>
</evidence>
<dbReference type="EMBL" id="JBHTHX010000145">
    <property type="protein sequence ID" value="MFD0884306.1"/>
    <property type="molecule type" value="Genomic_DNA"/>
</dbReference>
<comment type="caution">
    <text evidence="1">The sequence shown here is derived from an EMBL/GenBank/DDBJ whole genome shotgun (WGS) entry which is preliminary data.</text>
</comment>
<evidence type="ECO:0000313" key="2">
    <source>
        <dbReference type="Proteomes" id="UP001597024"/>
    </source>
</evidence>
<protein>
    <recommendedName>
        <fullName evidence="3">PhiRv1 phage protein</fullName>
    </recommendedName>
</protein>
<accession>A0ABW3DK93</accession>
<proteinExistence type="predicted"/>
<sequence length="81" mass="9003">MESVPSWTNARARLARAAQLGDQEAEERARCDLKAARAEDYIRRLVETAPPLRPEAVERLRALLFSPATADQEQEDAPDAA</sequence>